<sequence>MDATISRYNRFFSFIVLAVSFIFSTPSAYADRTITAATLNGTSDVTVTPSSSITARVYVTTNGTGTNNDWGSTQWRIGNGSYTCVNHPNHTSSGSYAETFTITAPSVYGTYNADFIAYRNDNCSQGASSVYTLRNGVSVSPPLSTCGTEDFTEYNATVPLSANWNIISSTNYTPNVQNGRLILSDTTLAISSAITLRGALPANNNYLEITFQPYAYGGDGADGMTITLSDSTVTPASGAFGGSLGYAQKSNPGSDCTIPGGCPGFAGGWLGFGLDEYGNFSNPTEGRIGGPGFRPDSISIRGNSSAGYPYISGTATLTPGIDDISGTPANPRPGYYYRLLIDTRNNATLVSVERDTGSGYVSIIPWINATQVAAAPENYLLSLTASTGANSNYHVADNFTLKALSCGTVQIIPPSIRGNFDAWDPFRSISDRYISTKIVGKPFNVTIASLDASRSIFQDYNGTVCTRIVNLADQNLTGWNKLLFNNTTSELTTFTLNRAVGADDSAVVDIHWKNNVNTACPITLETDTSRSSDRFSVRPASFALTSPNAVAGSDFNITFTAPNFSAHSSFDYNESVGNSFDITYAEHNISCPIGAFSPVLNSGWTFSDGTKIRTTRYSEAGIVDINISDAAKACTSRYTRVDCSDTNVYDGTTFTANLLPIGSAHAQITVIPHHFDLNATLLNSGGGAFTYLSRDLNMSSQLNLVVTAKNAEGNTTRNYDKGCYAKHTTLTLLHSTVPDPLSKILYHENLSGTDGNTTKTDPIALSFDKTVFTHGATPLNVLINFDRNRARALNPFDFNISNAALSDSDGVSGTTAPLGSASYLYGRARAYDIRTDQTLVPNPIELEVYSTVPSGYVEGMPQNVLKWYRNLNHSSATEGSILGGDDFATTTKTGASSTISINRSASPQNGLHPITISNPDALTHAIIHLEVPSWLWYSTTADYDFGLNTKCSQHPCFDYQFFGTAHIPGVSSGTFQGSDFQIPPAQKIIQKGVKVFR</sequence>
<evidence type="ECO:0000313" key="2">
    <source>
        <dbReference type="EMBL" id="ADR34892.1"/>
    </source>
</evidence>
<evidence type="ECO:0008006" key="4">
    <source>
        <dbReference type="Google" id="ProtNLM"/>
    </source>
</evidence>
<evidence type="ECO:0000313" key="3">
    <source>
        <dbReference type="Proteomes" id="UP000008721"/>
    </source>
</evidence>
<keyword evidence="1" id="KW-0732">Signal</keyword>
<dbReference type="SUPFAM" id="SSF49899">
    <property type="entry name" value="Concanavalin A-like lectins/glucanases"/>
    <property type="match status" value="1"/>
</dbReference>
<proteinExistence type="predicted"/>
<organism evidence="2 3">
    <name type="scientific">Sulfuricurvum kujiense (strain ATCC BAA-921 / DSM 16994 / JCM 11577 / YK-1)</name>
    <dbReference type="NCBI Taxonomy" id="709032"/>
    <lineage>
        <taxon>Bacteria</taxon>
        <taxon>Pseudomonadati</taxon>
        <taxon>Campylobacterota</taxon>
        <taxon>Epsilonproteobacteria</taxon>
        <taxon>Campylobacterales</taxon>
        <taxon>Sulfurimonadaceae</taxon>
        <taxon>Sulfuricurvum</taxon>
    </lineage>
</organism>
<dbReference type="STRING" id="709032.Sulku_2232"/>
<dbReference type="KEGG" id="sku:Sulku_2232"/>
<dbReference type="eggNOG" id="COG3210">
    <property type="taxonomic scope" value="Bacteria"/>
</dbReference>
<dbReference type="RefSeq" id="WP_013461089.1">
    <property type="nucleotide sequence ID" value="NC_014762.1"/>
</dbReference>
<keyword evidence="3" id="KW-1185">Reference proteome</keyword>
<dbReference type="EMBL" id="CP002355">
    <property type="protein sequence ID" value="ADR34892.1"/>
    <property type="molecule type" value="Genomic_DNA"/>
</dbReference>
<accession>E4TWP6</accession>
<evidence type="ECO:0000256" key="1">
    <source>
        <dbReference type="SAM" id="SignalP"/>
    </source>
</evidence>
<name>E4TWP6_SULKY</name>
<dbReference type="HOGENOM" id="CLU_300333_0_0_7"/>
<protein>
    <recommendedName>
        <fullName evidence="4">MSHA biogenesis protein MshQ</fullName>
    </recommendedName>
</protein>
<dbReference type="Proteomes" id="UP000008721">
    <property type="component" value="Chromosome"/>
</dbReference>
<feature type="signal peptide" evidence="1">
    <location>
        <begin position="1"/>
        <end position="30"/>
    </location>
</feature>
<gene>
    <name evidence="2" type="ordered locus">Sulku_2232</name>
</gene>
<dbReference type="AlphaFoldDB" id="E4TWP6"/>
<reference evidence="2 3" key="1">
    <citation type="journal article" date="2012" name="Stand. Genomic Sci.">
        <title>Complete genome sequence of the sulfur compounds oxidizing chemolithoautotroph Sulfuricurvum kujiense type strain (YK-1(T)).</title>
        <authorList>
            <person name="Han C."/>
            <person name="Kotsyurbenko O."/>
            <person name="Chertkov O."/>
            <person name="Held B."/>
            <person name="Lapidus A."/>
            <person name="Nolan M."/>
            <person name="Lucas S."/>
            <person name="Hammon N."/>
            <person name="Deshpande S."/>
            <person name="Cheng J.F."/>
            <person name="Tapia R."/>
            <person name="Goodwin L.A."/>
            <person name="Pitluck S."/>
            <person name="Liolios K."/>
            <person name="Pagani I."/>
            <person name="Ivanova N."/>
            <person name="Mavromatis K."/>
            <person name="Mikhailova N."/>
            <person name="Pati A."/>
            <person name="Chen A."/>
            <person name="Palaniappan K."/>
            <person name="Land M."/>
            <person name="Hauser L."/>
            <person name="Chang Y.J."/>
            <person name="Jeffries C.D."/>
            <person name="Brambilla E.M."/>
            <person name="Rohde M."/>
            <person name="Spring S."/>
            <person name="Sikorski J."/>
            <person name="Goker M."/>
            <person name="Woyke T."/>
            <person name="Bristow J."/>
            <person name="Eisen J.A."/>
            <person name="Markowitz V."/>
            <person name="Hugenholtz P."/>
            <person name="Kyrpides N.C."/>
            <person name="Klenk H.P."/>
            <person name="Detter J.C."/>
        </authorList>
    </citation>
    <scope>NUCLEOTIDE SEQUENCE [LARGE SCALE GENOMIC DNA]</scope>
    <source>
        <strain evidence="3">ATCC BAA-921 / DSM 16994 / JCM 11577 / YK-1</strain>
    </source>
</reference>
<dbReference type="eggNOG" id="COG1195">
    <property type="taxonomic scope" value="Bacteria"/>
</dbReference>
<dbReference type="OrthoDB" id="5363773at2"/>
<dbReference type="InterPro" id="IPR013320">
    <property type="entry name" value="ConA-like_dom_sf"/>
</dbReference>
<feature type="chain" id="PRO_5003190003" description="MSHA biogenesis protein MshQ" evidence="1">
    <location>
        <begin position="31"/>
        <end position="997"/>
    </location>
</feature>